<feature type="binding site" evidence="8">
    <location>
        <position position="99"/>
    </location>
    <ligand>
        <name>GTP</name>
        <dbReference type="ChEBI" id="CHEBI:37565"/>
    </ligand>
</feature>
<evidence type="ECO:0000256" key="5">
    <source>
        <dbReference type="ARBA" id="ARBA00022842"/>
    </source>
</evidence>
<keyword evidence="10" id="KW-0548">Nucleotidyltransferase</keyword>
<dbReference type="PANTHER" id="PTHR19136">
    <property type="entry name" value="MOLYBDENUM COFACTOR GUANYLYLTRANSFERASE"/>
    <property type="match status" value="1"/>
</dbReference>
<dbReference type="SUPFAM" id="SSF53448">
    <property type="entry name" value="Nucleotide-diphospho-sugar transferases"/>
    <property type="match status" value="1"/>
</dbReference>
<feature type="binding site" evidence="8">
    <location>
        <position position="69"/>
    </location>
    <ligand>
        <name>GTP</name>
        <dbReference type="ChEBI" id="CHEBI:37565"/>
    </ligand>
</feature>
<keyword evidence="4 8" id="KW-0547">Nucleotide-binding</keyword>
<evidence type="ECO:0000313" key="11">
    <source>
        <dbReference type="Proteomes" id="UP001061302"/>
    </source>
</evidence>
<evidence type="ECO:0000256" key="2">
    <source>
        <dbReference type="ARBA" id="ARBA00022679"/>
    </source>
</evidence>
<keyword evidence="3 8" id="KW-0479">Metal-binding</keyword>
<feature type="domain" description="MobA-like NTP transferase" evidence="9">
    <location>
        <begin position="6"/>
        <end position="159"/>
    </location>
</feature>
<reference evidence="10" key="1">
    <citation type="submission" date="2022-10" db="EMBL/GenBank/DDBJ databases">
        <title>Chitiniphilus purpureus sp. nov., a novel chitin-degrading bacterium isolated from crawfish pond sediment.</title>
        <authorList>
            <person name="Li K."/>
        </authorList>
    </citation>
    <scope>NUCLEOTIDE SEQUENCE</scope>
    <source>
        <strain evidence="10">CD1</strain>
    </source>
</reference>
<dbReference type="InterPro" id="IPR029044">
    <property type="entry name" value="Nucleotide-diphossugar_trans"/>
</dbReference>
<dbReference type="GO" id="GO:0061603">
    <property type="term" value="F:molybdenum cofactor guanylyltransferase activity"/>
    <property type="evidence" value="ECO:0007669"/>
    <property type="project" value="UniProtKB-EC"/>
</dbReference>
<organism evidence="10 11">
    <name type="scientific">Chitiniphilus purpureus</name>
    <dbReference type="NCBI Taxonomy" id="2981137"/>
    <lineage>
        <taxon>Bacteria</taxon>
        <taxon>Pseudomonadati</taxon>
        <taxon>Pseudomonadota</taxon>
        <taxon>Betaproteobacteria</taxon>
        <taxon>Neisseriales</taxon>
        <taxon>Chitinibacteraceae</taxon>
        <taxon>Chitiniphilus</taxon>
    </lineage>
</organism>
<dbReference type="Gene3D" id="3.90.550.10">
    <property type="entry name" value="Spore Coat Polysaccharide Biosynthesis Protein SpsA, Chain A"/>
    <property type="match status" value="1"/>
</dbReference>
<dbReference type="Pfam" id="PF12804">
    <property type="entry name" value="NTP_transf_3"/>
    <property type="match status" value="1"/>
</dbReference>
<dbReference type="InterPro" id="IPR025877">
    <property type="entry name" value="MobA-like_NTP_Trfase"/>
</dbReference>
<name>A0ABY6DNC2_9NEIS</name>
<accession>A0ABY6DNC2</accession>
<comment type="caution">
    <text evidence="8">Lacks conserved residue(s) required for the propagation of feature annotation.</text>
</comment>
<dbReference type="EMBL" id="CP106753">
    <property type="protein sequence ID" value="UXY15859.1"/>
    <property type="molecule type" value="Genomic_DNA"/>
</dbReference>
<keyword evidence="1 8" id="KW-0963">Cytoplasm</keyword>
<dbReference type="EC" id="2.7.7.77" evidence="8"/>
<comment type="catalytic activity">
    <reaction evidence="8">
        <text>Mo-molybdopterin + GTP + H(+) = Mo-molybdopterin guanine dinucleotide + diphosphate</text>
        <dbReference type="Rhea" id="RHEA:34243"/>
        <dbReference type="ChEBI" id="CHEBI:15378"/>
        <dbReference type="ChEBI" id="CHEBI:33019"/>
        <dbReference type="ChEBI" id="CHEBI:37565"/>
        <dbReference type="ChEBI" id="CHEBI:71302"/>
        <dbReference type="ChEBI" id="CHEBI:71310"/>
        <dbReference type="EC" id="2.7.7.77"/>
    </reaction>
</comment>
<evidence type="ECO:0000256" key="8">
    <source>
        <dbReference type="HAMAP-Rule" id="MF_00316"/>
    </source>
</evidence>
<evidence type="ECO:0000256" key="3">
    <source>
        <dbReference type="ARBA" id="ARBA00022723"/>
    </source>
</evidence>
<feature type="binding site" evidence="8">
    <location>
        <position position="22"/>
    </location>
    <ligand>
        <name>GTP</name>
        <dbReference type="ChEBI" id="CHEBI:37565"/>
    </ligand>
</feature>
<comment type="subcellular location">
    <subcellularLocation>
        <location evidence="8">Cytoplasm</location>
    </subcellularLocation>
</comment>
<keyword evidence="5 8" id="KW-0460">Magnesium</keyword>
<dbReference type="NCBIfam" id="TIGR02665">
    <property type="entry name" value="molyb_mobA"/>
    <property type="match status" value="1"/>
</dbReference>
<proteinExistence type="inferred from homology"/>
<feature type="binding site" evidence="8">
    <location>
        <position position="99"/>
    </location>
    <ligand>
        <name>Mg(2+)</name>
        <dbReference type="ChEBI" id="CHEBI:18420"/>
    </ligand>
</feature>
<gene>
    <name evidence="8 10" type="primary">mobA</name>
    <name evidence="10" type="ORF">N8I74_02240</name>
</gene>
<dbReference type="HAMAP" id="MF_00316">
    <property type="entry name" value="MobA"/>
    <property type="match status" value="1"/>
</dbReference>
<keyword evidence="7 8" id="KW-0501">Molybdenum cofactor biosynthesis</keyword>
<dbReference type="Proteomes" id="UP001061302">
    <property type="component" value="Chromosome"/>
</dbReference>
<sequence length="196" mass="20799">MADVDALILCGGQGRRFGGQDKGLVPLAGRPLVQWVLAALAGWPVGQVLLSANRNAVRYRAFGHPVLPDLRSGFSGPLAGLEAGLAASAAPYLLVLPCDVPMLPADLLPRLLAALQDGAPVAYATDAQRVHPALCLVRRTERARIAARLDRGERGLARWQAAAGGCAVPFAFDFPNLNCAQTLAEFEQRRAFQAEP</sequence>
<keyword evidence="2 8" id="KW-0808">Transferase</keyword>
<evidence type="ECO:0000256" key="1">
    <source>
        <dbReference type="ARBA" id="ARBA00022490"/>
    </source>
</evidence>
<comment type="subunit">
    <text evidence="8">Monomer.</text>
</comment>
<evidence type="ECO:0000256" key="6">
    <source>
        <dbReference type="ARBA" id="ARBA00023134"/>
    </source>
</evidence>
<evidence type="ECO:0000256" key="4">
    <source>
        <dbReference type="ARBA" id="ARBA00022741"/>
    </source>
</evidence>
<dbReference type="InterPro" id="IPR013482">
    <property type="entry name" value="Molybde_CF_guanTrfase"/>
</dbReference>
<dbReference type="CDD" id="cd02503">
    <property type="entry name" value="MobA"/>
    <property type="match status" value="1"/>
</dbReference>
<evidence type="ECO:0000259" key="9">
    <source>
        <dbReference type="Pfam" id="PF12804"/>
    </source>
</evidence>
<comment type="similarity">
    <text evidence="8">Belongs to the MobA family.</text>
</comment>
<evidence type="ECO:0000313" key="10">
    <source>
        <dbReference type="EMBL" id="UXY15859.1"/>
    </source>
</evidence>
<dbReference type="RefSeq" id="WP_263125294.1">
    <property type="nucleotide sequence ID" value="NZ_CP106753.1"/>
</dbReference>
<dbReference type="PANTHER" id="PTHR19136:SF81">
    <property type="entry name" value="MOLYBDENUM COFACTOR GUANYLYLTRANSFERASE"/>
    <property type="match status" value="1"/>
</dbReference>
<keyword evidence="6 8" id="KW-0342">GTP-binding</keyword>
<feature type="binding site" evidence="8">
    <location>
        <begin position="9"/>
        <end position="11"/>
    </location>
    <ligand>
        <name>GTP</name>
        <dbReference type="ChEBI" id="CHEBI:37565"/>
    </ligand>
</feature>
<comment type="domain">
    <text evidence="8">The N-terminal domain determines nucleotide recognition and specific binding, while the C-terminal domain determines the specific binding to the target protein.</text>
</comment>
<comment type="cofactor">
    <cofactor evidence="8">
        <name>Mg(2+)</name>
        <dbReference type="ChEBI" id="CHEBI:18420"/>
    </cofactor>
</comment>
<comment type="function">
    <text evidence="8">Transfers a GMP moiety from GTP to Mo-molybdopterin (Mo-MPT) cofactor (Moco or molybdenum cofactor) to form Mo-molybdopterin guanine dinucleotide (Mo-MGD) cofactor.</text>
</comment>
<protein>
    <recommendedName>
        <fullName evidence="8">Molybdenum cofactor guanylyltransferase</fullName>
        <shortName evidence="8">MoCo guanylyltransferase</shortName>
        <ecNumber evidence="8">2.7.7.77</ecNumber>
    </recommendedName>
    <alternativeName>
        <fullName evidence="8">GTP:molybdopterin guanylyltransferase</fullName>
    </alternativeName>
    <alternativeName>
        <fullName evidence="8">Mo-MPT guanylyltransferase</fullName>
    </alternativeName>
    <alternativeName>
        <fullName evidence="8">Molybdopterin guanylyltransferase</fullName>
    </alternativeName>
    <alternativeName>
        <fullName evidence="8">Molybdopterin-guanine dinucleotide synthase</fullName>
        <shortName evidence="8">MGD synthase</shortName>
    </alternativeName>
</protein>
<keyword evidence="11" id="KW-1185">Reference proteome</keyword>
<evidence type="ECO:0000256" key="7">
    <source>
        <dbReference type="ARBA" id="ARBA00023150"/>
    </source>
</evidence>